<dbReference type="PROSITE" id="PS51975">
    <property type="entry name" value="RNASE_H_2"/>
    <property type="match status" value="1"/>
</dbReference>
<evidence type="ECO:0000256" key="13">
    <source>
        <dbReference type="ARBA" id="ARBA00023211"/>
    </source>
</evidence>
<dbReference type="GO" id="GO:0005737">
    <property type="term" value="C:cytoplasm"/>
    <property type="evidence" value="ECO:0007669"/>
    <property type="project" value="UniProtKB-SubCell"/>
</dbReference>
<dbReference type="InterPro" id="IPR022898">
    <property type="entry name" value="RNase_HII"/>
</dbReference>
<evidence type="ECO:0000313" key="18">
    <source>
        <dbReference type="EMBL" id="GGK04060.1"/>
    </source>
</evidence>
<comment type="cofactor">
    <cofactor evidence="2">
        <name>Mg(2+)</name>
        <dbReference type="ChEBI" id="CHEBI:18420"/>
    </cofactor>
</comment>
<evidence type="ECO:0000256" key="10">
    <source>
        <dbReference type="ARBA" id="ARBA00022723"/>
    </source>
</evidence>
<dbReference type="InterPro" id="IPR036397">
    <property type="entry name" value="RNaseH_sf"/>
</dbReference>
<evidence type="ECO:0000256" key="3">
    <source>
        <dbReference type="ARBA" id="ARBA00004065"/>
    </source>
</evidence>
<dbReference type="SUPFAM" id="SSF53098">
    <property type="entry name" value="Ribonuclease H-like"/>
    <property type="match status" value="1"/>
</dbReference>
<name>A0A8J3BE89_9BACI</name>
<comment type="catalytic activity">
    <reaction evidence="1 14 15 16">
        <text>Endonucleolytic cleavage to 5'-phosphomonoester.</text>
        <dbReference type="EC" id="3.1.26.4"/>
    </reaction>
</comment>
<dbReference type="GO" id="GO:0032299">
    <property type="term" value="C:ribonuclease H2 complex"/>
    <property type="evidence" value="ECO:0007669"/>
    <property type="project" value="TreeGrafter"/>
</dbReference>
<evidence type="ECO:0000256" key="4">
    <source>
        <dbReference type="ARBA" id="ARBA00004496"/>
    </source>
</evidence>
<comment type="function">
    <text evidence="3 14 16">Endonuclease that specifically degrades the RNA of RNA-DNA hybrids.</text>
</comment>
<dbReference type="InterPro" id="IPR024567">
    <property type="entry name" value="RNase_HII/HIII_dom"/>
</dbReference>
<dbReference type="CDD" id="cd07182">
    <property type="entry name" value="RNase_HII_bacteria_HII_like"/>
    <property type="match status" value="1"/>
</dbReference>
<keyword evidence="13 14" id="KW-0464">Manganese</keyword>
<dbReference type="PANTHER" id="PTHR10954">
    <property type="entry name" value="RIBONUCLEASE H2 SUBUNIT A"/>
    <property type="match status" value="1"/>
</dbReference>
<evidence type="ECO:0000256" key="9">
    <source>
        <dbReference type="ARBA" id="ARBA00022722"/>
    </source>
</evidence>
<evidence type="ECO:0000256" key="5">
    <source>
        <dbReference type="ARBA" id="ARBA00007383"/>
    </source>
</evidence>
<dbReference type="GO" id="GO:0006298">
    <property type="term" value="P:mismatch repair"/>
    <property type="evidence" value="ECO:0007669"/>
    <property type="project" value="TreeGrafter"/>
</dbReference>
<dbReference type="GO" id="GO:0004523">
    <property type="term" value="F:RNA-DNA hybrid ribonuclease activity"/>
    <property type="evidence" value="ECO:0007669"/>
    <property type="project" value="UniProtKB-UniRule"/>
</dbReference>
<evidence type="ECO:0000256" key="12">
    <source>
        <dbReference type="ARBA" id="ARBA00022801"/>
    </source>
</evidence>
<evidence type="ECO:0000256" key="2">
    <source>
        <dbReference type="ARBA" id="ARBA00001946"/>
    </source>
</evidence>
<keyword evidence="8 14" id="KW-0963">Cytoplasm</keyword>
<dbReference type="FunFam" id="3.30.420.10:FF:000006">
    <property type="entry name" value="Ribonuclease HII"/>
    <property type="match status" value="1"/>
</dbReference>
<dbReference type="NCBIfam" id="NF000595">
    <property type="entry name" value="PRK00015.1-3"/>
    <property type="match status" value="1"/>
</dbReference>
<feature type="domain" description="RNase H type-2" evidence="17">
    <location>
        <begin position="74"/>
        <end position="263"/>
    </location>
</feature>
<comment type="cofactor">
    <cofactor evidence="14 15">
        <name>Mn(2+)</name>
        <dbReference type="ChEBI" id="CHEBI:29035"/>
    </cofactor>
    <cofactor evidence="14 15">
        <name>Mg(2+)</name>
        <dbReference type="ChEBI" id="CHEBI:18420"/>
    </cofactor>
    <text evidence="14 15">Manganese or magnesium. Binds 1 divalent metal ion per monomer in the absence of substrate. May bind a second metal ion after substrate binding.</text>
</comment>
<evidence type="ECO:0000256" key="11">
    <source>
        <dbReference type="ARBA" id="ARBA00022759"/>
    </source>
</evidence>
<evidence type="ECO:0000256" key="6">
    <source>
        <dbReference type="ARBA" id="ARBA00012180"/>
    </source>
</evidence>
<evidence type="ECO:0000256" key="14">
    <source>
        <dbReference type="HAMAP-Rule" id="MF_00052"/>
    </source>
</evidence>
<comment type="similarity">
    <text evidence="5 14 16">Belongs to the RNase HII family.</text>
</comment>
<evidence type="ECO:0000256" key="1">
    <source>
        <dbReference type="ARBA" id="ARBA00000077"/>
    </source>
</evidence>
<feature type="binding site" evidence="14 15">
    <location>
        <position position="81"/>
    </location>
    <ligand>
        <name>a divalent metal cation</name>
        <dbReference type="ChEBI" id="CHEBI:60240"/>
    </ligand>
</feature>
<keyword evidence="9 14" id="KW-0540">Nuclease</keyword>
<dbReference type="InterPro" id="IPR001352">
    <property type="entry name" value="RNase_HII/HIII"/>
</dbReference>
<keyword evidence="12 14" id="KW-0378">Hydrolase</keyword>
<proteinExistence type="inferred from homology"/>
<keyword evidence="10 14" id="KW-0479">Metal-binding</keyword>
<reference evidence="18" key="1">
    <citation type="journal article" date="2014" name="Int. J. Syst. Evol. Microbiol.">
        <title>Complete genome sequence of Corynebacterium casei LMG S-19264T (=DSM 44701T), isolated from a smear-ripened cheese.</title>
        <authorList>
            <consortium name="US DOE Joint Genome Institute (JGI-PGF)"/>
            <person name="Walter F."/>
            <person name="Albersmeier A."/>
            <person name="Kalinowski J."/>
            <person name="Ruckert C."/>
        </authorList>
    </citation>
    <scope>NUCLEOTIDE SEQUENCE</scope>
    <source>
        <strain evidence="18">JCM 14719</strain>
    </source>
</reference>
<dbReference type="Proteomes" id="UP000637720">
    <property type="component" value="Unassembled WGS sequence"/>
</dbReference>
<dbReference type="AlphaFoldDB" id="A0A8J3BE89"/>
<dbReference type="Pfam" id="PF01351">
    <property type="entry name" value="RNase_HII"/>
    <property type="match status" value="1"/>
</dbReference>
<dbReference type="PANTHER" id="PTHR10954:SF18">
    <property type="entry name" value="RIBONUCLEASE HII"/>
    <property type="match status" value="1"/>
</dbReference>
<comment type="caution">
    <text evidence="18">The sequence shown here is derived from an EMBL/GenBank/DDBJ whole genome shotgun (WGS) entry which is preliminary data.</text>
</comment>
<dbReference type="GO" id="GO:0043137">
    <property type="term" value="P:DNA replication, removal of RNA primer"/>
    <property type="evidence" value="ECO:0007669"/>
    <property type="project" value="TreeGrafter"/>
</dbReference>
<organism evidence="18 19">
    <name type="scientific">Calditerricola satsumensis</name>
    <dbReference type="NCBI Taxonomy" id="373054"/>
    <lineage>
        <taxon>Bacteria</taxon>
        <taxon>Bacillati</taxon>
        <taxon>Bacillota</taxon>
        <taxon>Bacilli</taxon>
        <taxon>Bacillales</taxon>
        <taxon>Bacillaceae</taxon>
        <taxon>Calditerricola</taxon>
    </lineage>
</organism>
<evidence type="ECO:0000256" key="7">
    <source>
        <dbReference type="ARBA" id="ARBA00019179"/>
    </source>
</evidence>
<evidence type="ECO:0000256" key="15">
    <source>
        <dbReference type="PROSITE-ProRule" id="PRU01319"/>
    </source>
</evidence>
<keyword evidence="11 14" id="KW-0255">Endonuclease</keyword>
<evidence type="ECO:0000259" key="17">
    <source>
        <dbReference type="PROSITE" id="PS51975"/>
    </source>
</evidence>
<dbReference type="GO" id="GO:0003723">
    <property type="term" value="F:RNA binding"/>
    <property type="evidence" value="ECO:0007669"/>
    <property type="project" value="UniProtKB-UniRule"/>
</dbReference>
<evidence type="ECO:0000313" key="19">
    <source>
        <dbReference type="Proteomes" id="UP000637720"/>
    </source>
</evidence>
<protein>
    <recommendedName>
        <fullName evidence="7 14">Ribonuclease HII</fullName>
        <shortName evidence="14">RNase HII</shortName>
        <ecNumber evidence="6 14">3.1.26.4</ecNumber>
    </recommendedName>
</protein>
<dbReference type="GO" id="GO:0030145">
    <property type="term" value="F:manganese ion binding"/>
    <property type="evidence" value="ECO:0007669"/>
    <property type="project" value="UniProtKB-UniRule"/>
</dbReference>
<feature type="binding site" evidence="14 15">
    <location>
        <position position="80"/>
    </location>
    <ligand>
        <name>a divalent metal cation</name>
        <dbReference type="ChEBI" id="CHEBI:60240"/>
    </ligand>
</feature>
<evidence type="ECO:0000256" key="8">
    <source>
        <dbReference type="ARBA" id="ARBA00022490"/>
    </source>
</evidence>
<sequence length="264" mass="29242">MDVQSWSVAAIARWLHEQDEVDPDTLRRLAEDRRAGVRRAVAQWQRKKAQEAAQRARWEAMTAWERRLRAEGFVRIAGVDEVGRGPLAGPVVAAAVILPPDAYLPELDDSKKLTPRQRLDLDEAIRRTALAVGIGLATVEEIDELNIYHAARLAMKRAVAQLAPEPDALLLDAMTLPDLAVRQEAVVKGDARSVSIAAASVVAKVARDRMMEAAAHLYPQYGFERNAGYATSEHLAALERYGPCPLHRRSFARVQAAQLAMEWS</sequence>
<gene>
    <name evidence="14 18" type="primary">rnhB</name>
    <name evidence="18" type="ORF">GCM10007043_17680</name>
</gene>
<dbReference type="EMBL" id="BMOF01000039">
    <property type="protein sequence ID" value="GGK04060.1"/>
    <property type="molecule type" value="Genomic_DNA"/>
</dbReference>
<accession>A0A8J3BE89</accession>
<dbReference type="InterPro" id="IPR012337">
    <property type="entry name" value="RNaseH-like_sf"/>
</dbReference>
<dbReference type="Gene3D" id="3.30.420.10">
    <property type="entry name" value="Ribonuclease H-like superfamily/Ribonuclease H"/>
    <property type="match status" value="1"/>
</dbReference>
<keyword evidence="19" id="KW-1185">Reference proteome</keyword>
<dbReference type="NCBIfam" id="NF000594">
    <property type="entry name" value="PRK00015.1-1"/>
    <property type="match status" value="1"/>
</dbReference>
<dbReference type="EC" id="3.1.26.4" evidence="6 14"/>
<dbReference type="HAMAP" id="MF_00052_B">
    <property type="entry name" value="RNase_HII_B"/>
    <property type="match status" value="1"/>
</dbReference>
<feature type="binding site" evidence="14 15">
    <location>
        <position position="172"/>
    </location>
    <ligand>
        <name>a divalent metal cation</name>
        <dbReference type="ChEBI" id="CHEBI:60240"/>
    </ligand>
</feature>
<comment type="subcellular location">
    <subcellularLocation>
        <location evidence="4 14">Cytoplasm</location>
    </subcellularLocation>
</comment>
<reference evidence="18" key="2">
    <citation type="submission" date="2020-09" db="EMBL/GenBank/DDBJ databases">
        <authorList>
            <person name="Sun Q."/>
            <person name="Ohkuma M."/>
        </authorList>
    </citation>
    <scope>NUCLEOTIDE SEQUENCE</scope>
    <source>
        <strain evidence="18">JCM 14719</strain>
    </source>
</reference>
<evidence type="ECO:0000256" key="16">
    <source>
        <dbReference type="RuleBase" id="RU003515"/>
    </source>
</evidence>